<dbReference type="Proteomes" id="UP000235965">
    <property type="component" value="Unassembled WGS sequence"/>
</dbReference>
<dbReference type="Gene3D" id="3.90.1200.10">
    <property type="match status" value="1"/>
</dbReference>
<reference evidence="2 3" key="1">
    <citation type="submission" date="2017-12" db="EMBL/GenBank/DDBJ databases">
        <title>Hemimetabolous genomes reveal molecular basis of termite eusociality.</title>
        <authorList>
            <person name="Harrison M.C."/>
            <person name="Jongepier E."/>
            <person name="Robertson H.M."/>
            <person name="Arning N."/>
            <person name="Bitard-Feildel T."/>
            <person name="Chao H."/>
            <person name="Childers C.P."/>
            <person name="Dinh H."/>
            <person name="Doddapaneni H."/>
            <person name="Dugan S."/>
            <person name="Gowin J."/>
            <person name="Greiner C."/>
            <person name="Han Y."/>
            <person name="Hu H."/>
            <person name="Hughes D.S.T."/>
            <person name="Huylmans A.-K."/>
            <person name="Kemena C."/>
            <person name="Kremer L.P.M."/>
            <person name="Lee S.L."/>
            <person name="Lopez-Ezquerra A."/>
            <person name="Mallet L."/>
            <person name="Monroy-Kuhn J.M."/>
            <person name="Moser A."/>
            <person name="Murali S.C."/>
            <person name="Muzny D.M."/>
            <person name="Otani S."/>
            <person name="Piulachs M.-D."/>
            <person name="Poelchau M."/>
            <person name="Qu J."/>
            <person name="Schaub F."/>
            <person name="Wada-Katsumata A."/>
            <person name="Worley K.C."/>
            <person name="Xie Q."/>
            <person name="Ylla G."/>
            <person name="Poulsen M."/>
            <person name="Gibbs R.A."/>
            <person name="Schal C."/>
            <person name="Richards S."/>
            <person name="Belles X."/>
            <person name="Korb J."/>
            <person name="Bornberg-Bauer E."/>
        </authorList>
    </citation>
    <scope>NUCLEOTIDE SEQUENCE [LARGE SCALE GENOMIC DNA]</scope>
    <source>
        <tissue evidence="2">Whole body</tissue>
    </source>
</reference>
<dbReference type="AlphaFoldDB" id="A0A2J7QGL7"/>
<proteinExistence type="predicted"/>
<keyword evidence="3" id="KW-1185">Reference proteome</keyword>
<dbReference type="SUPFAM" id="SSF56112">
    <property type="entry name" value="Protein kinase-like (PK-like)"/>
    <property type="match status" value="1"/>
</dbReference>
<dbReference type="SMART" id="SM00587">
    <property type="entry name" value="CHK"/>
    <property type="match status" value="1"/>
</dbReference>
<dbReference type="PANTHER" id="PTHR11012">
    <property type="entry name" value="PROTEIN KINASE-LIKE DOMAIN-CONTAINING"/>
    <property type="match status" value="1"/>
</dbReference>
<evidence type="ECO:0000313" key="3">
    <source>
        <dbReference type="Proteomes" id="UP000235965"/>
    </source>
</evidence>
<name>A0A2J7QGL7_9NEOP</name>
<sequence>MSKEAKPDVPAGLVRSLSTRWELNGQDFDEVDSNTQEPVRTNRRLRVRPRNNIPQLHNSFLQQILGGTYSELEVAGFLLEQEREGGPRQTSNVMTIKVLCTGHFQLNLIFKSINSASPKAKVLNFRELFKKEALMYSTVIPQLIAMHQDDPLDMFARSYHASNDLIVLDDLGSHGYRTGDHGTGLDAAHSKLVFAELGRFHATSYVLKKSDSTETTNALNEVGREVQFTRERISIHEEHLAQLARNTTDIIQKNPKTSRYAKQVEGILHNTYHHLLTFLKPREPFLTLTHGDLWAKNIMFRYSKDEPVSVKFLDFQTCRYGSPALDINYFLYTSTTSSVRERYRDDFIRTYHWSLSRNLHRLGLNISPSLADLRREVDFTSLYGFLAAHLILRDTFSDSNFEGDADKFFSERIADVVLDLGDQGVFEHLVQ</sequence>
<feature type="domain" description="CHK kinase-like" evidence="1">
    <location>
        <begin position="166"/>
        <end position="361"/>
    </location>
</feature>
<dbReference type="OrthoDB" id="190089at2759"/>
<dbReference type="InParanoid" id="A0A2J7QGL7"/>
<dbReference type="InterPro" id="IPR004119">
    <property type="entry name" value="EcKL"/>
</dbReference>
<dbReference type="PANTHER" id="PTHR11012:SF30">
    <property type="entry name" value="PROTEIN KINASE-LIKE DOMAIN-CONTAINING"/>
    <property type="match status" value="1"/>
</dbReference>
<evidence type="ECO:0000259" key="1">
    <source>
        <dbReference type="SMART" id="SM00587"/>
    </source>
</evidence>
<evidence type="ECO:0000313" key="2">
    <source>
        <dbReference type="EMBL" id="PNF27730.1"/>
    </source>
</evidence>
<comment type="caution">
    <text evidence="2">The sequence shown here is derived from an EMBL/GenBank/DDBJ whole genome shotgun (WGS) entry which is preliminary data.</text>
</comment>
<dbReference type="InterPro" id="IPR011009">
    <property type="entry name" value="Kinase-like_dom_sf"/>
</dbReference>
<organism evidence="2 3">
    <name type="scientific">Cryptotermes secundus</name>
    <dbReference type="NCBI Taxonomy" id="105785"/>
    <lineage>
        <taxon>Eukaryota</taxon>
        <taxon>Metazoa</taxon>
        <taxon>Ecdysozoa</taxon>
        <taxon>Arthropoda</taxon>
        <taxon>Hexapoda</taxon>
        <taxon>Insecta</taxon>
        <taxon>Pterygota</taxon>
        <taxon>Neoptera</taxon>
        <taxon>Polyneoptera</taxon>
        <taxon>Dictyoptera</taxon>
        <taxon>Blattodea</taxon>
        <taxon>Blattoidea</taxon>
        <taxon>Termitoidae</taxon>
        <taxon>Kalotermitidae</taxon>
        <taxon>Cryptotermitinae</taxon>
        <taxon>Cryptotermes</taxon>
    </lineage>
</organism>
<dbReference type="InterPro" id="IPR015897">
    <property type="entry name" value="CHK_kinase-like"/>
</dbReference>
<protein>
    <recommendedName>
        <fullName evidence="1">CHK kinase-like domain-containing protein</fullName>
    </recommendedName>
</protein>
<dbReference type="EMBL" id="NEVH01014361">
    <property type="protein sequence ID" value="PNF27730.1"/>
    <property type="molecule type" value="Genomic_DNA"/>
</dbReference>
<accession>A0A2J7QGL7</accession>
<gene>
    <name evidence="2" type="ORF">B7P43_G12794</name>
</gene>
<dbReference type="Pfam" id="PF02958">
    <property type="entry name" value="EcKL"/>
    <property type="match status" value="1"/>
</dbReference>